<gene>
    <name evidence="3" type="ORF">BXP70_12200</name>
</gene>
<evidence type="ECO:0000259" key="2">
    <source>
        <dbReference type="SMART" id="SM01269"/>
    </source>
</evidence>
<keyword evidence="1" id="KW-1133">Transmembrane helix</keyword>
<reference evidence="3 4" key="1">
    <citation type="submission" date="2017-01" db="EMBL/GenBank/DDBJ databases">
        <title>A new Hymenobacter.</title>
        <authorList>
            <person name="Liang Y."/>
            <person name="Feng F."/>
        </authorList>
    </citation>
    <scope>NUCLEOTIDE SEQUENCE [LARGE SCALE GENOMIC DNA]</scope>
    <source>
        <strain evidence="3">MIMBbqt21</strain>
    </source>
</reference>
<sequence length="326" mass="37917">MPSQSATFTLVNTLEPHRGRGRQLLKTHPEARRLITKEPKTFAIILACVGAQVFLAYLVADLAWYWSLLVAYFVGAFFSHTLFVTIHEAAHNLIFKKTWQNTAAGIFANFPTVVPTAISFKNFHLQHHVHQGVHELDADLPDWYEAKLIRNYSIGKAIWLFFFPLFQVIRTLRCREVAAVDRFVVANIVAQLAFDAVIVYFFGWTALLYLFMSFWFSVGFHPLGARWIQEHYLTLDPEQETYSYYGRLNGINLNVGFHNEHHDLPSVPWTKLPELKALAPEFYEPLLHHTSYTRLFFRFLFDQEISLFSRVTRPRREQREPTSAAH</sequence>
<dbReference type="InterPro" id="IPR005804">
    <property type="entry name" value="FA_desaturase_dom"/>
</dbReference>
<evidence type="ECO:0000313" key="4">
    <source>
        <dbReference type="Proteomes" id="UP000194873"/>
    </source>
</evidence>
<dbReference type="OrthoDB" id="9792534at2"/>
<dbReference type="Pfam" id="PF00487">
    <property type="entry name" value="FA_desaturase"/>
    <property type="match status" value="1"/>
</dbReference>
<evidence type="ECO:0000313" key="3">
    <source>
        <dbReference type="EMBL" id="OUJ73736.1"/>
    </source>
</evidence>
<dbReference type="GO" id="GO:0042284">
    <property type="term" value="F:sphingolipid delta-4 desaturase activity"/>
    <property type="evidence" value="ECO:0007669"/>
    <property type="project" value="TreeGrafter"/>
</dbReference>
<name>A0A243WDJ0_9BACT</name>
<dbReference type="InterPro" id="IPR013866">
    <property type="entry name" value="Sphingolipid_d4-desaturase_N"/>
</dbReference>
<feature type="transmembrane region" description="Helical" evidence="1">
    <location>
        <begin position="66"/>
        <end position="86"/>
    </location>
</feature>
<proteinExistence type="predicted"/>
<keyword evidence="1" id="KW-0812">Transmembrane</keyword>
<dbReference type="PANTHER" id="PTHR12879">
    <property type="entry name" value="SPHINGOLIPID DELTA 4 DESATURASE/C-4 HYDROXYLASE PROTEIN DES2"/>
    <property type="match status" value="1"/>
</dbReference>
<protein>
    <submittedName>
        <fullName evidence="3">Fatty acid desaturase</fullName>
    </submittedName>
</protein>
<dbReference type="GO" id="GO:0016020">
    <property type="term" value="C:membrane"/>
    <property type="evidence" value="ECO:0007669"/>
    <property type="project" value="GOC"/>
</dbReference>
<dbReference type="GO" id="GO:0046513">
    <property type="term" value="P:ceramide biosynthetic process"/>
    <property type="evidence" value="ECO:0007669"/>
    <property type="project" value="TreeGrafter"/>
</dbReference>
<dbReference type="EMBL" id="MTSE01000005">
    <property type="protein sequence ID" value="OUJ73736.1"/>
    <property type="molecule type" value="Genomic_DNA"/>
</dbReference>
<keyword evidence="4" id="KW-1185">Reference proteome</keyword>
<feature type="transmembrane region" description="Helical" evidence="1">
    <location>
        <begin position="192"/>
        <end position="216"/>
    </location>
</feature>
<dbReference type="PANTHER" id="PTHR12879:SF8">
    <property type="entry name" value="SPHINGOLIPID DELTA(4)-DESATURASE DES1"/>
    <property type="match status" value="1"/>
</dbReference>
<organism evidence="3 4">
    <name type="scientific">Hymenobacter crusticola</name>
    <dbReference type="NCBI Taxonomy" id="1770526"/>
    <lineage>
        <taxon>Bacteria</taxon>
        <taxon>Pseudomonadati</taxon>
        <taxon>Bacteroidota</taxon>
        <taxon>Cytophagia</taxon>
        <taxon>Cytophagales</taxon>
        <taxon>Hymenobacteraceae</taxon>
        <taxon>Hymenobacter</taxon>
    </lineage>
</organism>
<feature type="domain" description="Sphingolipid delta4-desaturase N-terminal" evidence="2">
    <location>
        <begin position="3"/>
        <end position="41"/>
    </location>
</feature>
<keyword evidence="1" id="KW-0472">Membrane</keyword>
<comment type="caution">
    <text evidence="3">The sequence shown here is derived from an EMBL/GenBank/DDBJ whole genome shotgun (WGS) entry which is preliminary data.</text>
</comment>
<accession>A0A243WDJ0</accession>
<dbReference type="RefSeq" id="WP_086594343.1">
    <property type="nucleotide sequence ID" value="NZ_MTSE01000005.1"/>
</dbReference>
<dbReference type="Proteomes" id="UP000194873">
    <property type="component" value="Unassembled WGS sequence"/>
</dbReference>
<dbReference type="Pfam" id="PF08557">
    <property type="entry name" value="Lipid_DES"/>
    <property type="match status" value="1"/>
</dbReference>
<evidence type="ECO:0000256" key="1">
    <source>
        <dbReference type="SAM" id="Phobius"/>
    </source>
</evidence>
<dbReference type="SMART" id="SM01269">
    <property type="entry name" value="Lipid_DES"/>
    <property type="match status" value="1"/>
</dbReference>
<feature type="transmembrane region" description="Helical" evidence="1">
    <location>
        <begin position="42"/>
        <end position="60"/>
    </location>
</feature>
<dbReference type="AlphaFoldDB" id="A0A243WDJ0"/>